<accession>A0A9W2YX71</accession>
<keyword evidence="1" id="KW-0472">Membrane</keyword>
<evidence type="ECO:0000313" key="3">
    <source>
        <dbReference type="RefSeq" id="XP_055867333.1"/>
    </source>
</evidence>
<evidence type="ECO:0000313" key="4">
    <source>
        <dbReference type="RefSeq" id="XP_055867335.1"/>
    </source>
</evidence>
<dbReference type="GeneID" id="106064859"/>
<dbReference type="RefSeq" id="XP_055867333.1">
    <property type="nucleotide sequence ID" value="XM_056011358.1"/>
</dbReference>
<gene>
    <name evidence="3 4" type="primary">LOC106064859</name>
</gene>
<keyword evidence="1" id="KW-0812">Transmembrane</keyword>
<evidence type="ECO:0000256" key="1">
    <source>
        <dbReference type="SAM" id="Phobius"/>
    </source>
</evidence>
<reference evidence="3 4" key="1">
    <citation type="submission" date="2025-04" db="UniProtKB">
        <authorList>
            <consortium name="RefSeq"/>
        </authorList>
    </citation>
    <scope>IDENTIFICATION</scope>
</reference>
<protein>
    <submittedName>
        <fullName evidence="3 4">Uncharacterized protein LOC106064859</fullName>
    </submittedName>
</protein>
<dbReference type="AlphaFoldDB" id="A0A9W2YX71"/>
<keyword evidence="1" id="KW-1133">Transmembrane helix</keyword>
<feature type="transmembrane region" description="Helical" evidence="1">
    <location>
        <begin position="275"/>
        <end position="295"/>
    </location>
</feature>
<name>A0A9W2YX71_BIOGL</name>
<keyword evidence="2" id="KW-1185">Reference proteome</keyword>
<dbReference type="RefSeq" id="XP_055867335.1">
    <property type="nucleotide sequence ID" value="XM_056011360.1"/>
</dbReference>
<sequence>MDWPYFRCSLICRHFSLILGLLCVGCVYLSRTNEFTAVLNPLRQTDCITKCQDGLLAKVDRLVLSGKIDIKDPAPGLGTVASLQLKLSENTEPNDLSIVDLDSCFGHGPNTESFYCEKTDSANVFHVYLNMSADVSLSEKEVVIRVSTYENSQLGNFVKLPKIYNLQNAVLTLNSHSLTHGCSGIELEKETSEITLCCINMASPCEAIIHHMGVTQVKAKDCVTYTIPEGAIRDFTFTFKACNQPNLVHSYRCQLKVLQTGKAQESGSDDVTFTILPVLGIVAFILGVPIICFCCRSKIHLDCVRVNSKH</sequence>
<organism evidence="2 4">
    <name type="scientific">Biomphalaria glabrata</name>
    <name type="common">Bloodfluke planorb</name>
    <name type="synonym">Freshwater snail</name>
    <dbReference type="NCBI Taxonomy" id="6526"/>
    <lineage>
        <taxon>Eukaryota</taxon>
        <taxon>Metazoa</taxon>
        <taxon>Spiralia</taxon>
        <taxon>Lophotrochozoa</taxon>
        <taxon>Mollusca</taxon>
        <taxon>Gastropoda</taxon>
        <taxon>Heterobranchia</taxon>
        <taxon>Euthyneura</taxon>
        <taxon>Panpulmonata</taxon>
        <taxon>Hygrophila</taxon>
        <taxon>Lymnaeoidea</taxon>
        <taxon>Planorbidae</taxon>
        <taxon>Biomphalaria</taxon>
    </lineage>
</organism>
<dbReference type="Proteomes" id="UP001165740">
    <property type="component" value="Chromosome 14"/>
</dbReference>
<proteinExistence type="predicted"/>
<evidence type="ECO:0000313" key="2">
    <source>
        <dbReference type="Proteomes" id="UP001165740"/>
    </source>
</evidence>